<dbReference type="PANTHER" id="PTHR30413:SF8">
    <property type="entry name" value="TRANSPORT PERMEASE PROTEIN"/>
    <property type="match status" value="1"/>
</dbReference>
<dbReference type="PROSITE" id="PS51012">
    <property type="entry name" value="ABC_TM2"/>
    <property type="match status" value="1"/>
</dbReference>
<keyword evidence="5" id="KW-0997">Cell inner membrane</keyword>
<dbReference type="GO" id="GO:0015920">
    <property type="term" value="P:lipopolysaccharide transport"/>
    <property type="evidence" value="ECO:0007669"/>
    <property type="project" value="TreeGrafter"/>
</dbReference>
<gene>
    <name evidence="11" type="ORF">GO738_06980</name>
</gene>
<protein>
    <recommendedName>
        <fullName evidence="9">Transport permease protein</fullName>
    </recommendedName>
</protein>
<proteinExistence type="inferred from homology"/>
<sequence>MSAYKTNLNRNWFTIVSLVSKDFKLKYRRSVLGIAWSVLNPLLMMLVLAAVFSNILKFGDEIQNFPMYLILGNVLFSLMSDSTSSAMWSILESAPLIKKIRVSKMIFPIEKILFQLVNFTISLIAVVMVMLFFQIPPTWNLLALPLLLIFMTLFCAGLGMLLAALAVFFRDVCHLWGVVITAWTYATPLFYPIGMLPEWMQAAEAFNPMYHYVTYFRDIAMYQTLPGFSEQVVCFSMAAVTFVIGLIVFKATEKKFILYV</sequence>
<feature type="transmembrane region" description="Helical" evidence="9">
    <location>
        <begin position="112"/>
        <end position="135"/>
    </location>
</feature>
<dbReference type="InterPro" id="IPR047817">
    <property type="entry name" value="ABC2_TM_bact-type"/>
</dbReference>
<feature type="transmembrane region" description="Helical" evidence="9">
    <location>
        <begin position="141"/>
        <end position="168"/>
    </location>
</feature>
<organism evidence="11 12">
    <name type="scientific">Gordonibacter urolithinfaciens</name>
    <dbReference type="NCBI Taxonomy" id="1335613"/>
    <lineage>
        <taxon>Bacteria</taxon>
        <taxon>Bacillati</taxon>
        <taxon>Actinomycetota</taxon>
        <taxon>Coriobacteriia</taxon>
        <taxon>Eggerthellales</taxon>
        <taxon>Eggerthellaceae</taxon>
        <taxon>Gordonibacter</taxon>
    </lineage>
</organism>
<evidence type="ECO:0000256" key="7">
    <source>
        <dbReference type="ARBA" id="ARBA00022989"/>
    </source>
</evidence>
<evidence type="ECO:0000256" key="2">
    <source>
        <dbReference type="ARBA" id="ARBA00007783"/>
    </source>
</evidence>
<feature type="transmembrane region" description="Helical" evidence="9">
    <location>
        <begin position="68"/>
        <end position="91"/>
    </location>
</feature>
<dbReference type="EMBL" id="WPOC01000008">
    <property type="protein sequence ID" value="MVN15098.1"/>
    <property type="molecule type" value="Genomic_DNA"/>
</dbReference>
<dbReference type="InterPro" id="IPR000412">
    <property type="entry name" value="ABC_2_transport"/>
</dbReference>
<keyword evidence="12" id="KW-1185">Reference proteome</keyword>
<reference evidence="11 12" key="1">
    <citation type="submission" date="2019-11" db="EMBL/GenBank/DDBJ databases">
        <title>Whole genome shotgun sequencing (WGS) data from Adlercreutzia equolifaciens ResAG-91, Eggerthella lenta MRI-F36, MRI-F37, MRI-F40, ResAG-49, ResAG-88, ResAG-121, ResAG-145, and Gordonibacter sp. ResAG-5, ResAG-26, ResAG-43, ResAG-50, ResAG-59.</title>
        <authorList>
            <person name="Stoll D.A."/>
            <person name="Danylec N."/>
            <person name="Franz C.M.A.P."/>
            <person name="Huch M."/>
        </authorList>
    </citation>
    <scope>NUCLEOTIDE SEQUENCE [LARGE SCALE GENOMIC DNA]</scope>
    <source>
        <strain evidence="11 12">ResAG-59</strain>
    </source>
</reference>
<evidence type="ECO:0000256" key="9">
    <source>
        <dbReference type="RuleBase" id="RU361157"/>
    </source>
</evidence>
<evidence type="ECO:0000256" key="1">
    <source>
        <dbReference type="ARBA" id="ARBA00004429"/>
    </source>
</evidence>
<feature type="transmembrane region" description="Helical" evidence="9">
    <location>
        <begin position="31"/>
        <end position="56"/>
    </location>
</feature>
<accession>A0A6N8IGY5</accession>
<comment type="subcellular location">
    <subcellularLocation>
        <location evidence="1">Cell inner membrane</location>
        <topology evidence="1">Multi-pass membrane protein</topology>
    </subcellularLocation>
    <subcellularLocation>
        <location evidence="9">Cell membrane</location>
        <topology evidence="9">Multi-pass membrane protein</topology>
    </subcellularLocation>
</comment>
<evidence type="ECO:0000313" key="11">
    <source>
        <dbReference type="EMBL" id="MVN15098.1"/>
    </source>
</evidence>
<dbReference type="GO" id="GO:0140359">
    <property type="term" value="F:ABC-type transporter activity"/>
    <property type="evidence" value="ECO:0007669"/>
    <property type="project" value="InterPro"/>
</dbReference>
<dbReference type="GO" id="GO:0043190">
    <property type="term" value="C:ATP-binding cassette (ABC) transporter complex"/>
    <property type="evidence" value="ECO:0007669"/>
    <property type="project" value="InterPro"/>
</dbReference>
<evidence type="ECO:0000256" key="5">
    <source>
        <dbReference type="ARBA" id="ARBA00022519"/>
    </source>
</evidence>
<evidence type="ECO:0000259" key="10">
    <source>
        <dbReference type="PROSITE" id="PS51012"/>
    </source>
</evidence>
<evidence type="ECO:0000256" key="3">
    <source>
        <dbReference type="ARBA" id="ARBA00022448"/>
    </source>
</evidence>
<evidence type="ECO:0000256" key="4">
    <source>
        <dbReference type="ARBA" id="ARBA00022475"/>
    </source>
</evidence>
<feature type="transmembrane region" description="Helical" evidence="9">
    <location>
        <begin position="228"/>
        <end position="249"/>
    </location>
</feature>
<evidence type="ECO:0000256" key="8">
    <source>
        <dbReference type="ARBA" id="ARBA00023136"/>
    </source>
</evidence>
<dbReference type="PANTHER" id="PTHR30413">
    <property type="entry name" value="INNER MEMBRANE TRANSPORT PERMEASE"/>
    <property type="match status" value="1"/>
</dbReference>
<dbReference type="Proteomes" id="UP000468327">
    <property type="component" value="Unassembled WGS sequence"/>
</dbReference>
<evidence type="ECO:0000256" key="6">
    <source>
        <dbReference type="ARBA" id="ARBA00022692"/>
    </source>
</evidence>
<name>A0A6N8IGY5_9ACTN</name>
<dbReference type="PRINTS" id="PR00164">
    <property type="entry name" value="ABC2TRNSPORT"/>
</dbReference>
<keyword evidence="3 9" id="KW-0813">Transport</keyword>
<dbReference type="Pfam" id="PF01061">
    <property type="entry name" value="ABC2_membrane"/>
    <property type="match status" value="1"/>
</dbReference>
<evidence type="ECO:0000313" key="12">
    <source>
        <dbReference type="Proteomes" id="UP000468327"/>
    </source>
</evidence>
<keyword evidence="7 9" id="KW-1133">Transmembrane helix</keyword>
<keyword evidence="4 9" id="KW-1003">Cell membrane</keyword>
<feature type="domain" description="ABC transmembrane type-2" evidence="10">
    <location>
        <begin position="32"/>
        <end position="252"/>
    </location>
</feature>
<keyword evidence="6 9" id="KW-0812">Transmembrane</keyword>
<comment type="similarity">
    <text evidence="2 9">Belongs to the ABC-2 integral membrane protein family.</text>
</comment>
<keyword evidence="8 9" id="KW-0472">Membrane</keyword>
<feature type="transmembrane region" description="Helical" evidence="9">
    <location>
        <begin position="175"/>
        <end position="193"/>
    </location>
</feature>
<dbReference type="InterPro" id="IPR013525">
    <property type="entry name" value="ABC2_TM"/>
</dbReference>
<comment type="caution">
    <text evidence="11">The sequence shown here is derived from an EMBL/GenBank/DDBJ whole genome shotgun (WGS) entry which is preliminary data.</text>
</comment>
<dbReference type="AlphaFoldDB" id="A0A6N8IGY5"/>